<evidence type="ECO:0000313" key="8">
    <source>
        <dbReference type="EMBL" id="KAK3272102.1"/>
    </source>
</evidence>
<proteinExistence type="inferred from homology"/>
<feature type="domain" description="Sulfatase N-terminal" evidence="7">
    <location>
        <begin position="35"/>
        <end position="376"/>
    </location>
</feature>
<dbReference type="EMBL" id="LGRX02009160">
    <property type="protein sequence ID" value="KAK3272102.1"/>
    <property type="molecule type" value="Genomic_DNA"/>
</dbReference>
<evidence type="ECO:0000256" key="3">
    <source>
        <dbReference type="ARBA" id="ARBA00022723"/>
    </source>
</evidence>
<gene>
    <name evidence="8" type="ORF">CYMTET_19583</name>
</gene>
<reference evidence="8 9" key="1">
    <citation type="journal article" date="2015" name="Genome Biol. Evol.">
        <title>Comparative Genomics of a Bacterivorous Green Alga Reveals Evolutionary Causalities and Consequences of Phago-Mixotrophic Mode of Nutrition.</title>
        <authorList>
            <person name="Burns J.A."/>
            <person name="Paasch A."/>
            <person name="Narechania A."/>
            <person name="Kim E."/>
        </authorList>
    </citation>
    <scope>NUCLEOTIDE SEQUENCE [LARGE SCALE GENOMIC DNA]</scope>
    <source>
        <strain evidence="8 9">PLY_AMNH</strain>
    </source>
</reference>
<keyword evidence="3" id="KW-0479">Metal-binding</keyword>
<keyword evidence="4" id="KW-0732">Signal</keyword>
<evidence type="ECO:0000256" key="6">
    <source>
        <dbReference type="ARBA" id="ARBA00022837"/>
    </source>
</evidence>
<sequence>MAWNKGVVLRESFAISVYLVLYSARTRAETTSSMPNVVIFFVDDWGWGDLGANWEASKGLTPHLDRIADEGMRFKDFHAAASVCTPSRASLLTGRLGLRTGVVANFDHGSDGGLPQTELTIAELLKEHTSYRTGMIGKWHLGMTAGHHPNDRGFDSYMGVPYSLDMGCTSTPQYNMAPFNEARTEWLPSCAEQVRGAQCPYDTSCGMQRGESDKALPLYENRTIVEQPAVLEQLSGRNTAAAEEFIRSSAAMGSPFFLYYAAPHVHVPLNTDPRWESAAEGKLPGKEAFAAALLELDDEVGRLREALEEAGVAGNTLILVAGDNGPWACKCNLSGSAGPYHGIFQQRQGGSSLKATTWEGGHRVVGLAHWPGKVPAGALRMRRWWLRYPAPCCETRQEAYSSKRAARKP</sequence>
<dbReference type="AlphaFoldDB" id="A0AAE0L518"/>
<dbReference type="PANTHER" id="PTHR42693:SF42">
    <property type="entry name" value="ARYLSULFATASE G"/>
    <property type="match status" value="1"/>
</dbReference>
<comment type="cofactor">
    <cofactor evidence="1">
        <name>Ca(2+)</name>
        <dbReference type="ChEBI" id="CHEBI:29108"/>
    </cofactor>
</comment>
<evidence type="ECO:0000256" key="5">
    <source>
        <dbReference type="ARBA" id="ARBA00022801"/>
    </source>
</evidence>
<dbReference type="InterPro" id="IPR017850">
    <property type="entry name" value="Alkaline_phosphatase_core_sf"/>
</dbReference>
<name>A0AAE0L518_9CHLO</name>
<dbReference type="PANTHER" id="PTHR42693">
    <property type="entry name" value="ARYLSULFATASE FAMILY MEMBER"/>
    <property type="match status" value="1"/>
</dbReference>
<keyword evidence="6" id="KW-0106">Calcium</keyword>
<comment type="caution">
    <text evidence="8">The sequence shown here is derived from an EMBL/GenBank/DDBJ whole genome shotgun (WGS) entry which is preliminary data.</text>
</comment>
<keyword evidence="9" id="KW-1185">Reference proteome</keyword>
<dbReference type="InterPro" id="IPR050738">
    <property type="entry name" value="Sulfatase"/>
</dbReference>
<dbReference type="SUPFAM" id="SSF53649">
    <property type="entry name" value="Alkaline phosphatase-like"/>
    <property type="match status" value="1"/>
</dbReference>
<dbReference type="InterPro" id="IPR024607">
    <property type="entry name" value="Sulfatase_CS"/>
</dbReference>
<dbReference type="Pfam" id="PF00884">
    <property type="entry name" value="Sulfatase"/>
    <property type="match status" value="1"/>
</dbReference>
<evidence type="ECO:0000256" key="4">
    <source>
        <dbReference type="ARBA" id="ARBA00022729"/>
    </source>
</evidence>
<organism evidence="8 9">
    <name type="scientific">Cymbomonas tetramitiformis</name>
    <dbReference type="NCBI Taxonomy" id="36881"/>
    <lineage>
        <taxon>Eukaryota</taxon>
        <taxon>Viridiplantae</taxon>
        <taxon>Chlorophyta</taxon>
        <taxon>Pyramimonadophyceae</taxon>
        <taxon>Pyramimonadales</taxon>
        <taxon>Pyramimonadaceae</taxon>
        <taxon>Cymbomonas</taxon>
    </lineage>
</organism>
<dbReference type="PROSITE" id="PS00523">
    <property type="entry name" value="SULFATASE_1"/>
    <property type="match status" value="1"/>
</dbReference>
<dbReference type="InterPro" id="IPR000917">
    <property type="entry name" value="Sulfatase_N"/>
</dbReference>
<evidence type="ECO:0000256" key="2">
    <source>
        <dbReference type="ARBA" id="ARBA00008779"/>
    </source>
</evidence>
<accession>A0AAE0L518</accession>
<evidence type="ECO:0000313" key="9">
    <source>
        <dbReference type="Proteomes" id="UP001190700"/>
    </source>
</evidence>
<dbReference type="Proteomes" id="UP001190700">
    <property type="component" value="Unassembled WGS sequence"/>
</dbReference>
<evidence type="ECO:0000256" key="1">
    <source>
        <dbReference type="ARBA" id="ARBA00001913"/>
    </source>
</evidence>
<dbReference type="GO" id="GO:0046872">
    <property type="term" value="F:metal ion binding"/>
    <property type="evidence" value="ECO:0007669"/>
    <property type="project" value="UniProtKB-KW"/>
</dbReference>
<dbReference type="Gene3D" id="3.40.720.10">
    <property type="entry name" value="Alkaline Phosphatase, subunit A"/>
    <property type="match status" value="1"/>
</dbReference>
<keyword evidence="5" id="KW-0378">Hydrolase</keyword>
<protein>
    <recommendedName>
        <fullName evidence="7">Sulfatase N-terminal domain-containing protein</fullName>
    </recommendedName>
</protein>
<evidence type="ECO:0000259" key="7">
    <source>
        <dbReference type="Pfam" id="PF00884"/>
    </source>
</evidence>
<dbReference type="GO" id="GO:0004065">
    <property type="term" value="F:arylsulfatase activity"/>
    <property type="evidence" value="ECO:0007669"/>
    <property type="project" value="TreeGrafter"/>
</dbReference>
<comment type="similarity">
    <text evidence="2">Belongs to the sulfatase family.</text>
</comment>